<dbReference type="OrthoDB" id="9814627at2"/>
<keyword evidence="2" id="KW-1185">Reference proteome</keyword>
<evidence type="ECO:0000313" key="1">
    <source>
        <dbReference type="EMBL" id="TSE08129.1"/>
    </source>
</evidence>
<proteinExistence type="predicted"/>
<name>A0A554VJQ2_9FLAO</name>
<dbReference type="Gene3D" id="2.180.10.10">
    <property type="entry name" value="RHS repeat-associated core"/>
    <property type="match status" value="1"/>
</dbReference>
<accession>A0A554VJQ2</accession>
<organism evidence="1 2">
    <name type="scientific">Aquimarina algiphila</name>
    <dbReference type="NCBI Taxonomy" id="2047982"/>
    <lineage>
        <taxon>Bacteria</taxon>
        <taxon>Pseudomonadati</taxon>
        <taxon>Bacteroidota</taxon>
        <taxon>Flavobacteriia</taxon>
        <taxon>Flavobacteriales</taxon>
        <taxon>Flavobacteriaceae</taxon>
        <taxon>Aquimarina</taxon>
    </lineage>
</organism>
<reference evidence="1 2" key="1">
    <citation type="submission" date="2019-07" db="EMBL/GenBank/DDBJ databases">
        <title>The draft genome sequence of Aquimarina algiphila M91.</title>
        <authorList>
            <person name="Meng X."/>
        </authorList>
    </citation>
    <scope>NUCLEOTIDE SEQUENCE [LARGE SCALE GENOMIC DNA]</scope>
    <source>
        <strain evidence="1 2">M91</strain>
    </source>
</reference>
<dbReference type="RefSeq" id="WP_143916831.1">
    <property type="nucleotide sequence ID" value="NZ_CANMIK010000015.1"/>
</dbReference>
<dbReference type="Proteomes" id="UP000318833">
    <property type="component" value="Unassembled WGS sequence"/>
</dbReference>
<dbReference type="EMBL" id="VLNR01000026">
    <property type="protein sequence ID" value="TSE08129.1"/>
    <property type="molecule type" value="Genomic_DNA"/>
</dbReference>
<dbReference type="AlphaFoldDB" id="A0A554VJQ2"/>
<evidence type="ECO:0000313" key="2">
    <source>
        <dbReference type="Proteomes" id="UP000318833"/>
    </source>
</evidence>
<comment type="caution">
    <text evidence="1">The sequence shown here is derived from an EMBL/GenBank/DDBJ whole genome shotgun (WGS) entry which is preliminary data.</text>
</comment>
<sequence>MKKCITLLLFLFVNIFLFGQQNKLVPPEPNVATLGKYAIHPVNNYTGIPNINVPIYTIKSGTLEVPISLSYHSGGIRLNEESGHVGLGWALNAGGIITRAIEHKDDFGSFGWMGNNKPIPDHPVGNDGYYYPQNGSILFPNSDCEFMVNGVLTEVPNTILGTQDRNDLAPDTFHYNFNGMTGSFLLDQQGNPFMLKREPLKIELFKHPTNQGLNTFKVTTSNGDVYFFEKSQFTRFNDAADQYVSSWFLTKIKSATNDEIEFIYTSSDTRVNPLRVFHQSMTADNKYQNSAGLSPYTVPVLLSEIHFNNGKVVFNYSEKNEREDIKGDYFIKNINVFSKKGNTLNQVKEVDLSYSYFGKKFTIPSTNAFSVDQTGDYGKLVKNGFVDLNLRLKLDAITENKEKIHSFEYHNDQNPANHSIPNKTFMGQDYWGLYNGKTNRVSFIPSGASIDADRTPHPDHAKLFTLKKITYPTKGYTIFDHELHTFNGTSSVIGGGQPTSTTTVTRTASSNGNGESVVKFTNTGASSTQNVDIKIHHVVYGYPCVQPNSPGDFPRNMQSSEMYVELTKPNGDVVYSDFVNGLDVNDHFQDCTSIVVTKSISMGIFAGGEYTLKAYFDDRDGTLSGESSISVSYKTTTPPDDTIKYSKGGGLRIKSIANYDSDDNPLLKQEFNYHYKEDTGKKYSHGKLTSFPNYRVGRSARIIITAPGQVGFAPPVIAQSSSTNSLSQEQGSFVTYGQVEQFNTNSSGNTNGKTVTKYYNENSYYNPSIQITNTVKSNDWYLFPVIKIPINGLMYEQSDYKANNDNSFTKVRKVENKYKVNGYDADTFDFNDTFRNPNMLMGGIYEQEWLEIITGTGTSNYYDCKLQRFQFYPHYSNLIQQTVSKQTIFDSNGENPIVNEQKFYYDNDVHLQLTRTETTNSSGNIFETKIYYPDDITSSNSLSEGGILSITEYSEITKLKGNNLHRIALPIQTVTKRNNEIISVERNVFSTYDALVLPSQTKIAKALDKVKPRITYHSYNEKGQPLEISIENGRYTSYIWGHNKEYPVAKIENATYTQIAEALGITEAVLKGYNETNLSLLNGLRNNTAMPNVMVTTYVYDPLIGVTSITNPKGYTMYYEYDTLNRLKAIKDATGNLVSENVYHYKD</sequence>
<protein>
    <submittedName>
        <fullName evidence="1">RHS repeat protein</fullName>
    </submittedName>
</protein>
<gene>
    <name evidence="1" type="ORF">FOF46_13815</name>
</gene>